<evidence type="ECO:0000256" key="1">
    <source>
        <dbReference type="ARBA" id="ARBA00022737"/>
    </source>
</evidence>
<evidence type="ECO:0000259" key="3">
    <source>
        <dbReference type="Pfam" id="PF24883"/>
    </source>
</evidence>
<comment type="caution">
    <text evidence="4">The sequence shown here is derived from an EMBL/GenBank/DDBJ whole genome shotgun (WGS) entry which is preliminary data.</text>
</comment>
<dbReference type="EMBL" id="SDEE01000737">
    <property type="protein sequence ID" value="RXW14241.1"/>
    <property type="molecule type" value="Genomic_DNA"/>
</dbReference>
<dbReference type="Proteomes" id="UP000290288">
    <property type="component" value="Unassembled WGS sequence"/>
</dbReference>
<reference evidence="4 5" key="1">
    <citation type="submission" date="2019-01" db="EMBL/GenBank/DDBJ databases">
        <title>Draft genome sequence of Psathyrella aberdarensis IHI B618.</title>
        <authorList>
            <person name="Buettner E."/>
            <person name="Kellner H."/>
        </authorList>
    </citation>
    <scope>NUCLEOTIDE SEQUENCE [LARGE SCALE GENOMIC DNA]</scope>
    <source>
        <strain evidence="4 5">IHI B618</strain>
    </source>
</reference>
<evidence type="ECO:0000256" key="2">
    <source>
        <dbReference type="SAM" id="MobiDB-lite"/>
    </source>
</evidence>
<evidence type="ECO:0000313" key="5">
    <source>
        <dbReference type="Proteomes" id="UP000290288"/>
    </source>
</evidence>
<dbReference type="PANTHER" id="PTHR10039:SF14">
    <property type="entry name" value="NACHT DOMAIN-CONTAINING PROTEIN"/>
    <property type="match status" value="1"/>
</dbReference>
<accession>A0A4Q2D6Q2</accession>
<dbReference type="InterPro" id="IPR056884">
    <property type="entry name" value="NPHP3-like_N"/>
</dbReference>
<dbReference type="OrthoDB" id="5967843at2759"/>
<name>A0A4Q2D6Q2_9AGAR</name>
<feature type="region of interest" description="Disordered" evidence="2">
    <location>
        <begin position="81"/>
        <end position="110"/>
    </location>
</feature>
<sequence length="600" mass="68098">MSGASYFKNANNFVVKNTTFNTYVSGIDALQFLYEHAATGAMHDSDERYPPPMCHPGTREVVIVRIKDWYGFQTRPDKPIICSKRRRASTSALSEPHSTSGGRPPSETPPARFIITIAYQLAMSIPELAPHIENNVKRNPMILRKTLEVQLMKLIVEPFKALGNLDDMPNRLVIVDGLDECINSDQECRVDRQYAEDQEKVQIRILNLIHSLQSHGLPLSFLILSRPEAWIKQHMQSVLFEGVMEAVDLYMLGDHLEDTERYIRAELSRIAAGIQDNGTPDQGDEEWPGKEVVQTFVERTNGHMLYASTVIRHIDNPYDDPRKLLKNLLNGYALSSFDLAHSSPFSSLNALYMHIMQSCPKSNRSLMVEVLEDFCTFTSYFLSHVDVRRALAILDRLAGRVPGEGFRAIRPLHAVLHLSDTRNPYNHRNGSPFIHSSFSDFLRDDRLSLEFAIVTEKAYRRILDGCLNCMSKMTLASETDEDHYRFALKMWPVLLNTAISAFRLAKYPEIMRKLLSIDLLACAIKGYLIKDSIDDISGGSFPPWGAFNRDNFNRLVHYMPDSNLLVQQAVTHVIPGPQALGGQSTVFCRHNKWKRHLPGP</sequence>
<keyword evidence="1" id="KW-0677">Repeat</keyword>
<dbReference type="Pfam" id="PF24883">
    <property type="entry name" value="NPHP3_N"/>
    <property type="match status" value="1"/>
</dbReference>
<keyword evidence="5" id="KW-1185">Reference proteome</keyword>
<organism evidence="4 5">
    <name type="scientific">Candolleomyces aberdarensis</name>
    <dbReference type="NCBI Taxonomy" id="2316362"/>
    <lineage>
        <taxon>Eukaryota</taxon>
        <taxon>Fungi</taxon>
        <taxon>Dikarya</taxon>
        <taxon>Basidiomycota</taxon>
        <taxon>Agaricomycotina</taxon>
        <taxon>Agaricomycetes</taxon>
        <taxon>Agaricomycetidae</taxon>
        <taxon>Agaricales</taxon>
        <taxon>Agaricineae</taxon>
        <taxon>Psathyrellaceae</taxon>
        <taxon>Candolleomyces</taxon>
    </lineage>
</organism>
<dbReference type="PANTHER" id="PTHR10039">
    <property type="entry name" value="AMELOGENIN"/>
    <property type="match status" value="1"/>
</dbReference>
<dbReference type="AlphaFoldDB" id="A0A4Q2D6Q2"/>
<dbReference type="STRING" id="2316362.A0A4Q2D6Q2"/>
<feature type="domain" description="Nephrocystin 3-like N-terminal" evidence="3">
    <location>
        <begin position="109"/>
        <end position="206"/>
    </location>
</feature>
<evidence type="ECO:0000313" key="4">
    <source>
        <dbReference type="EMBL" id="RXW14241.1"/>
    </source>
</evidence>
<gene>
    <name evidence="4" type="ORF">EST38_g11616</name>
</gene>
<protein>
    <recommendedName>
        <fullName evidence="3">Nephrocystin 3-like N-terminal domain-containing protein</fullName>
    </recommendedName>
</protein>
<feature type="compositionally biased region" description="Polar residues" evidence="2">
    <location>
        <begin position="89"/>
        <end position="101"/>
    </location>
</feature>
<proteinExistence type="predicted"/>